<feature type="domain" description="YhcG N-terminal" evidence="1">
    <location>
        <begin position="20"/>
        <end position="107"/>
    </location>
</feature>
<proteinExistence type="predicted"/>
<organism evidence="2">
    <name type="scientific">Candidatus Kentrum sp. DK</name>
    <dbReference type="NCBI Taxonomy" id="2126562"/>
    <lineage>
        <taxon>Bacteria</taxon>
        <taxon>Pseudomonadati</taxon>
        <taxon>Pseudomonadota</taxon>
        <taxon>Gammaproteobacteria</taxon>
        <taxon>Candidatus Kentrum</taxon>
    </lineage>
</organism>
<dbReference type="InterPro" id="IPR041527">
    <property type="entry name" value="YhcG_N"/>
</dbReference>
<sequence>MKSKEKTELPFDYAGFLLAVKERVRAAQYEAIRVVNTELVGLYWDIGRMIVERQETEGWGKTVVERLSSDLRQFPGVGGFSDSNLWRMKGFYEAYSGIEKLAPLVEQNAPAGQKSRPGERRSQRWPFRMHHCEIRKLCFSDT</sequence>
<evidence type="ECO:0000313" key="2">
    <source>
        <dbReference type="EMBL" id="VFJ68831.1"/>
    </source>
</evidence>
<dbReference type="Pfam" id="PF17761">
    <property type="entry name" value="DUF1016_N"/>
    <property type="match status" value="1"/>
</dbReference>
<reference evidence="2" key="1">
    <citation type="submission" date="2019-02" db="EMBL/GenBank/DDBJ databases">
        <authorList>
            <person name="Gruber-Vodicka R. H."/>
            <person name="Seah K. B. B."/>
        </authorList>
    </citation>
    <scope>NUCLEOTIDE SEQUENCE</scope>
    <source>
        <strain evidence="2">BECK_DK47</strain>
    </source>
</reference>
<dbReference type="AlphaFoldDB" id="A0A450TM78"/>
<dbReference type="InterPro" id="IPR053148">
    <property type="entry name" value="PD-DEXK-like_domain"/>
</dbReference>
<accession>A0A450TM78</accession>
<name>A0A450TM78_9GAMM</name>
<evidence type="ECO:0000259" key="1">
    <source>
        <dbReference type="Pfam" id="PF17761"/>
    </source>
</evidence>
<dbReference type="PANTHER" id="PTHR30547:SF0">
    <property type="entry name" value="BLR8175 PROTEIN"/>
    <property type="match status" value="1"/>
</dbReference>
<protein>
    <recommendedName>
        <fullName evidence="1">YhcG N-terminal domain-containing protein</fullName>
    </recommendedName>
</protein>
<gene>
    <name evidence="2" type="ORF">BECKDK2373B_GA0170837_12242</name>
</gene>
<dbReference type="EMBL" id="CAADEX010000224">
    <property type="protein sequence ID" value="VFJ68831.1"/>
    <property type="molecule type" value="Genomic_DNA"/>
</dbReference>
<dbReference type="PANTHER" id="PTHR30547">
    <property type="entry name" value="UNCHARACTERIZED PROTEIN YHCG-RELATED"/>
    <property type="match status" value="1"/>
</dbReference>